<keyword evidence="2 4" id="KW-0862">Zinc</keyword>
<evidence type="ECO:0000256" key="4">
    <source>
        <dbReference type="RuleBase" id="RU361277"/>
    </source>
</evidence>
<dbReference type="InterPro" id="IPR002328">
    <property type="entry name" value="ADH_Zn_CS"/>
</dbReference>
<dbReference type="InterPro" id="IPR013149">
    <property type="entry name" value="ADH-like_C"/>
</dbReference>
<dbReference type="Proteomes" id="UP000809621">
    <property type="component" value="Unassembled WGS sequence"/>
</dbReference>
<dbReference type="PROSITE" id="PS00059">
    <property type="entry name" value="ADH_ZINC"/>
    <property type="match status" value="1"/>
</dbReference>
<dbReference type="InterPro" id="IPR011032">
    <property type="entry name" value="GroES-like_sf"/>
</dbReference>
<keyword evidence="1 4" id="KW-0479">Metal-binding</keyword>
<evidence type="ECO:0000256" key="1">
    <source>
        <dbReference type="ARBA" id="ARBA00022723"/>
    </source>
</evidence>
<dbReference type="SMART" id="SM00829">
    <property type="entry name" value="PKS_ER"/>
    <property type="match status" value="1"/>
</dbReference>
<reference evidence="6 7" key="1">
    <citation type="submission" date="2021-02" db="EMBL/GenBank/DDBJ databases">
        <authorList>
            <person name="Park J.-S."/>
        </authorList>
    </citation>
    <scope>NUCLEOTIDE SEQUENCE [LARGE SCALE GENOMIC DNA]</scope>
    <source>
        <strain evidence="6 7">188UL20-2</strain>
    </source>
</reference>
<evidence type="ECO:0000313" key="6">
    <source>
        <dbReference type="EMBL" id="MBM7035423.1"/>
    </source>
</evidence>
<dbReference type="Pfam" id="PF00107">
    <property type="entry name" value="ADH_zinc_N"/>
    <property type="match status" value="1"/>
</dbReference>
<organism evidence="6 7">
    <name type="scientific">Vibrio ulleungensis</name>
    <dbReference type="NCBI Taxonomy" id="2807619"/>
    <lineage>
        <taxon>Bacteria</taxon>
        <taxon>Pseudomonadati</taxon>
        <taxon>Pseudomonadota</taxon>
        <taxon>Gammaproteobacteria</taxon>
        <taxon>Vibrionales</taxon>
        <taxon>Vibrionaceae</taxon>
        <taxon>Vibrio</taxon>
    </lineage>
</organism>
<dbReference type="SUPFAM" id="SSF51735">
    <property type="entry name" value="NAD(P)-binding Rossmann-fold domains"/>
    <property type="match status" value="1"/>
</dbReference>
<keyword evidence="7" id="KW-1185">Reference proteome</keyword>
<comment type="similarity">
    <text evidence="4">Belongs to the zinc-containing alcohol dehydrogenase family.</text>
</comment>
<dbReference type="CDD" id="cd08261">
    <property type="entry name" value="Zn_ADH7"/>
    <property type="match status" value="1"/>
</dbReference>
<dbReference type="InterPro" id="IPR013154">
    <property type="entry name" value="ADH-like_N"/>
</dbReference>
<evidence type="ECO:0000313" key="7">
    <source>
        <dbReference type="Proteomes" id="UP000809621"/>
    </source>
</evidence>
<gene>
    <name evidence="6" type="ORF">JQC93_03305</name>
</gene>
<dbReference type="PANTHER" id="PTHR43401">
    <property type="entry name" value="L-THREONINE 3-DEHYDROGENASE"/>
    <property type="match status" value="1"/>
</dbReference>
<dbReference type="Pfam" id="PF08240">
    <property type="entry name" value="ADH_N"/>
    <property type="match status" value="1"/>
</dbReference>
<dbReference type="RefSeq" id="WP_205157025.1">
    <property type="nucleotide sequence ID" value="NZ_JAFEUM010000001.1"/>
</dbReference>
<dbReference type="PANTHER" id="PTHR43401:SF3">
    <property type="entry name" value="L-GALACTONATE-5-DEHYDROGENASE"/>
    <property type="match status" value="1"/>
</dbReference>
<dbReference type="Gene3D" id="3.90.180.10">
    <property type="entry name" value="Medium-chain alcohol dehydrogenases, catalytic domain"/>
    <property type="match status" value="1"/>
</dbReference>
<accession>A0ABS2HGY5</accession>
<dbReference type="Gene3D" id="3.40.50.720">
    <property type="entry name" value="NAD(P)-binding Rossmann-like Domain"/>
    <property type="match status" value="1"/>
</dbReference>
<dbReference type="SUPFAM" id="SSF50129">
    <property type="entry name" value="GroES-like"/>
    <property type="match status" value="1"/>
</dbReference>
<dbReference type="EMBL" id="JAFEUM010000001">
    <property type="protein sequence ID" value="MBM7035423.1"/>
    <property type="molecule type" value="Genomic_DNA"/>
</dbReference>
<comment type="caution">
    <text evidence="6">The sequence shown here is derived from an EMBL/GenBank/DDBJ whole genome shotgun (WGS) entry which is preliminary data.</text>
</comment>
<proteinExistence type="inferred from homology"/>
<dbReference type="InterPro" id="IPR050129">
    <property type="entry name" value="Zn_alcohol_dh"/>
</dbReference>
<name>A0ABS2HGY5_9VIBR</name>
<evidence type="ECO:0000256" key="3">
    <source>
        <dbReference type="ARBA" id="ARBA00023002"/>
    </source>
</evidence>
<evidence type="ECO:0000256" key="2">
    <source>
        <dbReference type="ARBA" id="ARBA00022833"/>
    </source>
</evidence>
<sequence length="338" mass="36707">MKTLICNEPNSIEYIERDIPQIQDNEVLLKIRSVGICGTDIHAYAGRQPFFSYPRVLGHEISGEVIKVGEKVASATAGKRYSVIPCIPCGVCAACRDGKTNCCEDVSLYGVHQDGGFSEYLAVYEDNLVELPDSVSDSQGALVECFAISAHAVRRAEITPRNNVLVVGAGPIGLAAAAIAKAEGATVAVADVSDVRRDKVAQSLDVIALDPLVDDYQEQLRNAFGGDLPCVVMDATGNKGSMSRAVELIRHGGKIVFIGLYIGDLVMDDPTFHKKETTLLSSRNATRQDFERVIELMAQGKISETIMKNKEYDFHSFGLNYKQDVVENTSLVKGVINF</sequence>
<dbReference type="InterPro" id="IPR020843">
    <property type="entry name" value="ER"/>
</dbReference>
<evidence type="ECO:0000259" key="5">
    <source>
        <dbReference type="SMART" id="SM00829"/>
    </source>
</evidence>
<dbReference type="InterPro" id="IPR036291">
    <property type="entry name" value="NAD(P)-bd_dom_sf"/>
</dbReference>
<feature type="domain" description="Enoyl reductase (ER)" evidence="5">
    <location>
        <begin position="7"/>
        <end position="308"/>
    </location>
</feature>
<comment type="cofactor">
    <cofactor evidence="4">
        <name>Zn(2+)</name>
        <dbReference type="ChEBI" id="CHEBI:29105"/>
    </cofactor>
</comment>
<protein>
    <submittedName>
        <fullName evidence="6">Zinc-binding alcohol dehydrogenase family protein</fullName>
    </submittedName>
</protein>
<keyword evidence="3" id="KW-0560">Oxidoreductase</keyword>